<dbReference type="Pfam" id="PF03466">
    <property type="entry name" value="LysR_substrate"/>
    <property type="match status" value="1"/>
</dbReference>
<organism evidence="7 8">
    <name type="scientific">Roseinatronobacter domitianus</name>
    <dbReference type="NCBI Taxonomy" id="2940293"/>
    <lineage>
        <taxon>Bacteria</taxon>
        <taxon>Pseudomonadati</taxon>
        <taxon>Pseudomonadota</taxon>
        <taxon>Alphaproteobacteria</taxon>
        <taxon>Rhodobacterales</taxon>
        <taxon>Paracoccaceae</taxon>
        <taxon>Roseinatronobacter</taxon>
    </lineage>
</organism>
<accession>A0ABT0LY38</accession>
<dbReference type="Pfam" id="PF00126">
    <property type="entry name" value="HTH_1"/>
    <property type="match status" value="1"/>
</dbReference>
<sequence length="313" mass="33724">MKITLRQLHYFRALAETRSFGRAAALVNVSQPAMSMQIKELEAILGTALIERSPRDLRLTQAGRSVLERADRILAEAMELEADARHARGLGELNIGMIPTVAPYLLPGTLAALRAADITRDLRLREAQTADLLDGLRGGLLDAVVLADPAPAPDLIAQSLFTDRFVLAGSPSRLSTLGASPEALRPVGLPPEQLLLLDEGHCLADQALEVCALDRRQTRLDLGASSLSTLCGLVAQGFGLTFLPEIALATETRGTPDLALRRFDAPEPARCVTLVRRSGTAQSDWFAELAEHIEQAAHAQIAQAEKIAPPDMR</sequence>
<dbReference type="SUPFAM" id="SSF53850">
    <property type="entry name" value="Periplasmic binding protein-like II"/>
    <property type="match status" value="1"/>
</dbReference>
<keyword evidence="5" id="KW-0804">Transcription</keyword>
<dbReference type="PRINTS" id="PR00039">
    <property type="entry name" value="HTHLYSR"/>
</dbReference>
<dbReference type="PANTHER" id="PTHR30346">
    <property type="entry name" value="TRANSCRIPTIONAL DUAL REGULATOR HCAR-RELATED"/>
    <property type="match status" value="1"/>
</dbReference>
<dbReference type="Gene3D" id="1.10.10.10">
    <property type="entry name" value="Winged helix-like DNA-binding domain superfamily/Winged helix DNA-binding domain"/>
    <property type="match status" value="1"/>
</dbReference>
<keyword evidence="4" id="KW-0010">Activator</keyword>
<evidence type="ECO:0000256" key="1">
    <source>
        <dbReference type="ARBA" id="ARBA00009437"/>
    </source>
</evidence>
<evidence type="ECO:0000256" key="3">
    <source>
        <dbReference type="ARBA" id="ARBA00023125"/>
    </source>
</evidence>
<evidence type="ECO:0000313" key="7">
    <source>
        <dbReference type="EMBL" id="MCL1627526.1"/>
    </source>
</evidence>
<comment type="caution">
    <text evidence="7">The sequence shown here is derived from an EMBL/GenBank/DDBJ whole genome shotgun (WGS) entry which is preliminary data.</text>
</comment>
<dbReference type="CDD" id="cd08411">
    <property type="entry name" value="PBP2_OxyR"/>
    <property type="match status" value="1"/>
</dbReference>
<dbReference type="SUPFAM" id="SSF46785">
    <property type="entry name" value="Winged helix' DNA-binding domain"/>
    <property type="match status" value="1"/>
</dbReference>
<name>A0ABT0LY38_9RHOB</name>
<dbReference type="InterPro" id="IPR036388">
    <property type="entry name" value="WH-like_DNA-bd_sf"/>
</dbReference>
<dbReference type="Proteomes" id="UP001202550">
    <property type="component" value="Unassembled WGS sequence"/>
</dbReference>
<evidence type="ECO:0000259" key="6">
    <source>
        <dbReference type="PROSITE" id="PS50931"/>
    </source>
</evidence>
<evidence type="ECO:0000313" key="8">
    <source>
        <dbReference type="Proteomes" id="UP001202550"/>
    </source>
</evidence>
<evidence type="ECO:0000256" key="5">
    <source>
        <dbReference type="ARBA" id="ARBA00023163"/>
    </source>
</evidence>
<keyword evidence="2" id="KW-0805">Transcription regulation</keyword>
<dbReference type="InterPro" id="IPR036390">
    <property type="entry name" value="WH_DNA-bd_sf"/>
</dbReference>
<keyword evidence="8" id="KW-1185">Reference proteome</keyword>
<protein>
    <submittedName>
        <fullName evidence="7">LysR substrate-binding domain-containing protein</fullName>
    </submittedName>
</protein>
<evidence type="ECO:0000256" key="2">
    <source>
        <dbReference type="ARBA" id="ARBA00023015"/>
    </source>
</evidence>
<keyword evidence="3" id="KW-0238">DNA-binding</keyword>
<dbReference type="InterPro" id="IPR005119">
    <property type="entry name" value="LysR_subst-bd"/>
</dbReference>
<comment type="similarity">
    <text evidence="1">Belongs to the LysR transcriptional regulatory family.</text>
</comment>
<dbReference type="EMBL" id="JALZWP010000002">
    <property type="protein sequence ID" value="MCL1627526.1"/>
    <property type="molecule type" value="Genomic_DNA"/>
</dbReference>
<gene>
    <name evidence="7" type="ORF">M3N55_02175</name>
</gene>
<dbReference type="InterPro" id="IPR000847">
    <property type="entry name" value="LysR_HTH_N"/>
</dbReference>
<dbReference type="RefSeq" id="WP_249055952.1">
    <property type="nucleotide sequence ID" value="NZ_JALZWP010000002.1"/>
</dbReference>
<dbReference type="Gene3D" id="3.40.190.10">
    <property type="entry name" value="Periplasmic binding protein-like II"/>
    <property type="match status" value="2"/>
</dbReference>
<dbReference type="PANTHER" id="PTHR30346:SF26">
    <property type="entry name" value="HYDROGEN PEROXIDE-INDUCIBLE GENES ACTIVATOR"/>
    <property type="match status" value="1"/>
</dbReference>
<dbReference type="PROSITE" id="PS50931">
    <property type="entry name" value="HTH_LYSR"/>
    <property type="match status" value="1"/>
</dbReference>
<proteinExistence type="inferred from homology"/>
<feature type="domain" description="HTH lysR-type" evidence="6">
    <location>
        <begin position="3"/>
        <end position="60"/>
    </location>
</feature>
<evidence type="ECO:0000256" key="4">
    <source>
        <dbReference type="ARBA" id="ARBA00023159"/>
    </source>
</evidence>
<reference evidence="7 8" key="1">
    <citation type="submission" date="2022-05" db="EMBL/GenBank/DDBJ databases">
        <title>Seasonal and diel survey of microbial diversity of the Tyrrhenian coast.</title>
        <authorList>
            <person name="Gattoni G."/>
            <person name="Corral P."/>
        </authorList>
    </citation>
    <scope>NUCLEOTIDE SEQUENCE [LARGE SCALE GENOMIC DNA]</scope>
    <source>
        <strain evidence="7 8">V10</strain>
    </source>
</reference>